<organism evidence="1 2">
    <name type="scientific">Bacillus wiedmannii</name>
    <dbReference type="NCBI Taxonomy" id="1890302"/>
    <lineage>
        <taxon>Bacteria</taxon>
        <taxon>Bacillati</taxon>
        <taxon>Bacillota</taxon>
        <taxon>Bacilli</taxon>
        <taxon>Bacillales</taxon>
        <taxon>Bacillaceae</taxon>
        <taxon>Bacillus</taxon>
        <taxon>Bacillus cereus group</taxon>
    </lineage>
</organism>
<proteinExistence type="predicted"/>
<gene>
    <name evidence="1" type="ORF">B4147_0331</name>
</gene>
<evidence type="ECO:0008006" key="3">
    <source>
        <dbReference type="Google" id="ProtNLM"/>
    </source>
</evidence>
<dbReference type="Pfam" id="PF13814">
    <property type="entry name" value="Replic_Relax"/>
    <property type="match status" value="1"/>
</dbReference>
<dbReference type="InterPro" id="IPR025855">
    <property type="entry name" value="Replic_Relax"/>
</dbReference>
<evidence type="ECO:0000313" key="1">
    <source>
        <dbReference type="EMBL" id="KKZ90968.1"/>
    </source>
</evidence>
<accession>A0A0G8BTS9</accession>
<reference evidence="1 2" key="1">
    <citation type="journal article" date="2015" name="Genome Announc.">
        <title>Next-Generation Whole-Genome Sequencing of Eight Strains of Bacillus cereus, Isolated from Food.</title>
        <authorList>
            <person name="Krawczyk A.O."/>
            <person name="de Jong A."/>
            <person name="Eijlander R.T."/>
            <person name="Berendsen E.M."/>
            <person name="Holsappel S."/>
            <person name="Wells-Bennik M.H."/>
            <person name="Kuipers O.P."/>
        </authorList>
    </citation>
    <scope>NUCLEOTIDE SEQUENCE [LARGE SCALE GENOMIC DNA]</scope>
    <source>
        <strain evidence="1 2">B4147</strain>
    </source>
</reference>
<evidence type="ECO:0000313" key="2">
    <source>
        <dbReference type="Proteomes" id="UP000035350"/>
    </source>
</evidence>
<reference evidence="2" key="2">
    <citation type="submission" date="2015-04" db="EMBL/GenBank/DDBJ databases">
        <title>Draft Genome Sequences of Eight Spore-Forming Food Isolates of Bacillus cereus Genome sequencing.</title>
        <authorList>
            <person name="Krawcyk A.O."/>
            <person name="de Jong A."/>
            <person name="Eijlander R.T."/>
            <person name="Berendsen E.M."/>
            <person name="Holsappel S."/>
            <person name="Wells-Bennik M."/>
            <person name="Kuipers O.P."/>
        </authorList>
    </citation>
    <scope>NUCLEOTIDE SEQUENCE [LARGE SCALE GENOMIC DNA]</scope>
    <source>
        <strain evidence="2">B4147</strain>
    </source>
</reference>
<dbReference type="RefSeq" id="WP_046960423.1">
    <property type="nucleotide sequence ID" value="NZ_LCYN01000039.1"/>
</dbReference>
<protein>
    <recommendedName>
        <fullName evidence="3">Replication-relaxation</fullName>
    </recommendedName>
</protein>
<dbReference type="Proteomes" id="UP000035350">
    <property type="component" value="Unassembled WGS sequence"/>
</dbReference>
<dbReference type="AlphaFoldDB" id="A0A0G8BTS9"/>
<name>A0A0G8BTS9_9BACI</name>
<comment type="caution">
    <text evidence="1">The sequence shown here is derived from an EMBL/GenBank/DDBJ whole genome shotgun (WGS) entry which is preliminary data.</text>
</comment>
<dbReference type="PATRIC" id="fig|1396.433.peg.1108"/>
<dbReference type="EMBL" id="LCYN01000039">
    <property type="protein sequence ID" value="KKZ90968.1"/>
    <property type="molecule type" value="Genomic_DNA"/>
</dbReference>
<sequence length="516" mass="59390">MKKSFDHAVKYIVGENDRGVYFNRSDIFTVLFLYEQRTVSQIQLRKFYELISGEPISRTTFSSKLTKWAKMKLIKKENISVRKKRGFTLDFVSIASKGTEVLYRLKLITDYNTSFVTKRQYEHNIAITQFVLNLLEAESQNEHTGAIVGGNGDYLFPLNSIVKQNLHLPNLMYSNSNDVYFLYEDEEYREMFRPELQPVSFQPDLPQLVYSFRPSKEFYLDSKGNPLIIPDWVLTCNDSIINIEVDTGTENIPFLENKLKKYLDIAASNPSKQFYVLFSVIDDSYHTISTYKKRTTRVTNLKKAFSNIPRLSVVNNLNVYVSNMGGSALVINNILHEIREINSLNKSHLLKKIAERLNINSSFPYSVEWISNKNEIQAKGIQHSKLLELTDDILVLRKKAPDEEKKSLDYLEILGILTILKVGEVNTHFKLQQLSGLLAIQNQHRTLNPIKILGIYEADELEHGQQAIFTDLYHNSIAPENILLATSAELLNFTAAFYSLKERVKQEFGECSSKEC</sequence>